<dbReference type="EMBL" id="SRZC01000018">
    <property type="protein sequence ID" value="TGX81316.1"/>
    <property type="molecule type" value="Genomic_DNA"/>
</dbReference>
<sequence length="231" mass="25792">MMITYNLSDKATAFTTTRSYGRDKDLLCPELRVPAERFARPHQVHGTVVRQLAEEFFSLPENIRTMLLDGVDAVIYDVKDACVGISTADCIPVLCYDPEHHCAAAIHAGWRGTVARIVIATIEQMRLAYGTNPEHLRCAIGPGISLESFEVGDEVHDAFRQAGFPMETIAVRKEKWHLDIKECNRMQLLSLGVLPENIEVSPIDTMTDDRFFSARRDGASTGRMLSGIVLR</sequence>
<name>A0AC61QNM8_9BACT</name>
<dbReference type="Proteomes" id="UP000308886">
    <property type="component" value="Unassembled WGS sequence"/>
</dbReference>
<organism evidence="1 2">
    <name type="scientific">Palleniella muris</name>
    <dbReference type="NCBI Taxonomy" id="3038145"/>
    <lineage>
        <taxon>Bacteria</taxon>
        <taxon>Pseudomonadati</taxon>
        <taxon>Bacteroidota</taxon>
        <taxon>Bacteroidia</taxon>
        <taxon>Bacteroidales</taxon>
        <taxon>Prevotellaceae</taxon>
        <taxon>Palleniella</taxon>
    </lineage>
</organism>
<evidence type="ECO:0000313" key="1">
    <source>
        <dbReference type="EMBL" id="TGX81316.1"/>
    </source>
</evidence>
<keyword evidence="2" id="KW-1185">Reference proteome</keyword>
<accession>A0AC61QNM8</accession>
<reference evidence="1" key="1">
    <citation type="submission" date="2019-04" db="EMBL/GenBank/DDBJ databases">
        <title>Microbes associate with the intestines of laboratory mice.</title>
        <authorList>
            <person name="Navarre W."/>
            <person name="Wong E."/>
            <person name="Huang K."/>
            <person name="Tropini C."/>
            <person name="Ng K."/>
            <person name="Yu B."/>
        </authorList>
    </citation>
    <scope>NUCLEOTIDE SEQUENCE</scope>
    <source>
        <strain evidence="1">NM73_A23</strain>
    </source>
</reference>
<gene>
    <name evidence="1" type="primary">pgeF</name>
    <name evidence="1" type="ORF">E5358_10805</name>
</gene>
<protein>
    <submittedName>
        <fullName evidence="1">Peptidoglycan editing factor PgeF</fullName>
    </submittedName>
</protein>
<comment type="caution">
    <text evidence="1">The sequence shown here is derived from an EMBL/GenBank/DDBJ whole genome shotgun (WGS) entry which is preliminary data.</text>
</comment>
<evidence type="ECO:0000313" key="2">
    <source>
        <dbReference type="Proteomes" id="UP000308886"/>
    </source>
</evidence>
<proteinExistence type="predicted"/>